<dbReference type="RefSeq" id="WP_381422217.1">
    <property type="nucleotide sequence ID" value="NZ_JBHSDH010000013.1"/>
</dbReference>
<keyword evidence="1" id="KW-0732">Signal</keyword>
<sequence>MFVASILVLLVCVTAPANAQLFGTEGSAVKEGFTLPADKAVKILVFRPDVQVAEQTTGGLDQPNADWTQQAKSLLNDALVAAQARGGNDVIFMPALQGEQARLMADHQALFRVIADAAITHKLFPGDELPSKKGKFDWTLGPTVQELSTIGGGADYGLFLYSYDSYGSSGRKAAQIVGLILAADLIPAGVHIGYAALVDLKNGDLVWINADISMGGDVRTQEGAEKRVMQLLEDFPVRSPVQSRRGDVTVGGAP</sequence>
<protein>
    <recommendedName>
        <fullName evidence="4">DUF2066 domain-containing protein</fullName>
    </recommendedName>
</protein>
<dbReference type="EMBL" id="JBHSDH010000013">
    <property type="protein sequence ID" value="MFC4291939.1"/>
    <property type="molecule type" value="Genomic_DNA"/>
</dbReference>
<comment type="caution">
    <text evidence="2">The sequence shown here is derived from an EMBL/GenBank/DDBJ whole genome shotgun (WGS) entry which is preliminary data.</text>
</comment>
<organism evidence="2 3">
    <name type="scientific">Sphingorhabdus arenilitoris</name>
    <dbReference type="NCBI Taxonomy" id="1490041"/>
    <lineage>
        <taxon>Bacteria</taxon>
        <taxon>Pseudomonadati</taxon>
        <taxon>Pseudomonadota</taxon>
        <taxon>Alphaproteobacteria</taxon>
        <taxon>Sphingomonadales</taxon>
        <taxon>Sphingomonadaceae</taxon>
        <taxon>Sphingorhabdus</taxon>
    </lineage>
</organism>
<feature type="signal peptide" evidence="1">
    <location>
        <begin position="1"/>
        <end position="19"/>
    </location>
</feature>
<dbReference type="Proteomes" id="UP001595887">
    <property type="component" value="Unassembled WGS sequence"/>
</dbReference>
<proteinExistence type="predicted"/>
<evidence type="ECO:0000256" key="1">
    <source>
        <dbReference type="SAM" id="SignalP"/>
    </source>
</evidence>
<reference evidence="3" key="1">
    <citation type="journal article" date="2019" name="Int. J. Syst. Evol. Microbiol.">
        <title>The Global Catalogue of Microorganisms (GCM) 10K type strain sequencing project: providing services to taxonomists for standard genome sequencing and annotation.</title>
        <authorList>
            <consortium name="The Broad Institute Genomics Platform"/>
            <consortium name="The Broad Institute Genome Sequencing Center for Infectious Disease"/>
            <person name="Wu L."/>
            <person name="Ma J."/>
        </authorList>
    </citation>
    <scope>NUCLEOTIDE SEQUENCE [LARGE SCALE GENOMIC DNA]</scope>
    <source>
        <strain evidence="3">CECT 8531</strain>
    </source>
</reference>
<name>A0ABV8RFB5_9SPHN</name>
<feature type="chain" id="PRO_5046084913" description="DUF2066 domain-containing protein" evidence="1">
    <location>
        <begin position="20"/>
        <end position="254"/>
    </location>
</feature>
<gene>
    <name evidence="2" type="ORF">ACFOWX_05865</name>
</gene>
<evidence type="ECO:0000313" key="3">
    <source>
        <dbReference type="Proteomes" id="UP001595887"/>
    </source>
</evidence>
<keyword evidence="3" id="KW-1185">Reference proteome</keyword>
<evidence type="ECO:0008006" key="4">
    <source>
        <dbReference type="Google" id="ProtNLM"/>
    </source>
</evidence>
<accession>A0ABV8RFB5</accession>
<evidence type="ECO:0000313" key="2">
    <source>
        <dbReference type="EMBL" id="MFC4291939.1"/>
    </source>
</evidence>